<name>D7FL39_ECTSI</name>
<feature type="region of interest" description="Disordered" evidence="10">
    <location>
        <begin position="1"/>
        <end position="20"/>
    </location>
</feature>
<dbReference type="Proteomes" id="UP000002630">
    <property type="component" value="Linkage Group LG03"/>
</dbReference>
<reference evidence="11 12" key="1">
    <citation type="journal article" date="2010" name="Nature">
        <title>The Ectocarpus genome and the independent evolution of multicellularity in brown algae.</title>
        <authorList>
            <person name="Cock J.M."/>
            <person name="Sterck L."/>
            <person name="Rouze P."/>
            <person name="Scornet D."/>
            <person name="Allen A.E."/>
            <person name="Amoutzias G."/>
            <person name="Anthouard V."/>
            <person name="Artiguenave F."/>
            <person name="Aury J.M."/>
            <person name="Badger J.H."/>
            <person name="Beszteri B."/>
            <person name="Billiau K."/>
            <person name="Bonnet E."/>
            <person name="Bothwell J.H."/>
            <person name="Bowler C."/>
            <person name="Boyen C."/>
            <person name="Brownlee C."/>
            <person name="Carrano C.J."/>
            <person name="Charrier B."/>
            <person name="Cho G.Y."/>
            <person name="Coelho S.M."/>
            <person name="Collen J."/>
            <person name="Corre E."/>
            <person name="Da Silva C."/>
            <person name="Delage L."/>
            <person name="Delaroque N."/>
            <person name="Dittami S.M."/>
            <person name="Doulbeau S."/>
            <person name="Elias M."/>
            <person name="Farnham G."/>
            <person name="Gachon C.M."/>
            <person name="Gschloessl B."/>
            <person name="Heesch S."/>
            <person name="Jabbari K."/>
            <person name="Jubin C."/>
            <person name="Kawai H."/>
            <person name="Kimura K."/>
            <person name="Kloareg B."/>
            <person name="Kupper F.C."/>
            <person name="Lang D."/>
            <person name="Le Bail A."/>
            <person name="Leblanc C."/>
            <person name="Lerouge P."/>
            <person name="Lohr M."/>
            <person name="Lopez P.J."/>
            <person name="Martens C."/>
            <person name="Maumus F."/>
            <person name="Michel G."/>
            <person name="Miranda-Saavedra D."/>
            <person name="Morales J."/>
            <person name="Moreau H."/>
            <person name="Motomura T."/>
            <person name="Nagasato C."/>
            <person name="Napoli C.A."/>
            <person name="Nelson D.R."/>
            <person name="Nyvall-Collen P."/>
            <person name="Peters A.F."/>
            <person name="Pommier C."/>
            <person name="Potin P."/>
            <person name="Poulain J."/>
            <person name="Quesneville H."/>
            <person name="Read B."/>
            <person name="Rensing S.A."/>
            <person name="Ritter A."/>
            <person name="Rousvoal S."/>
            <person name="Samanta M."/>
            <person name="Samson G."/>
            <person name="Schroeder D.C."/>
            <person name="Segurens B."/>
            <person name="Strittmatter M."/>
            <person name="Tonon T."/>
            <person name="Tregear J.W."/>
            <person name="Valentin K."/>
            <person name="von Dassow P."/>
            <person name="Yamagishi T."/>
            <person name="Van de Peer Y."/>
            <person name="Wincker P."/>
        </authorList>
    </citation>
    <scope>NUCLEOTIDE SEQUENCE [LARGE SCALE GENOMIC DNA]</scope>
    <source>
        <strain evidence="12">Ec32 / CCAP1310/4</strain>
    </source>
</reference>
<evidence type="ECO:0000256" key="2">
    <source>
        <dbReference type="ARBA" id="ARBA00009077"/>
    </source>
</evidence>
<dbReference type="EMBL" id="FN648087">
    <property type="protein sequence ID" value="CBJ29576.1"/>
    <property type="molecule type" value="Genomic_DNA"/>
</dbReference>
<dbReference type="EC" id="4.4.1.13" evidence="3"/>
<evidence type="ECO:0000256" key="5">
    <source>
        <dbReference type="ARBA" id="ARBA00022898"/>
    </source>
</evidence>
<proteinExistence type="inferred from homology"/>
<evidence type="ECO:0000256" key="1">
    <source>
        <dbReference type="ARBA" id="ARBA00001933"/>
    </source>
</evidence>
<dbReference type="FunFam" id="3.90.1150.10:FF:000013">
    <property type="entry name" value="Cystathionine beta-lyase"/>
    <property type="match status" value="1"/>
</dbReference>
<dbReference type="InterPro" id="IPR015422">
    <property type="entry name" value="PyrdxlP-dep_Trfase_small"/>
</dbReference>
<dbReference type="AlphaFoldDB" id="D7FL39"/>
<comment type="cofactor">
    <cofactor evidence="1 9">
        <name>pyridoxal 5'-phosphate</name>
        <dbReference type="ChEBI" id="CHEBI:597326"/>
    </cofactor>
</comment>
<dbReference type="OMA" id="NCIGATG"/>
<evidence type="ECO:0000256" key="6">
    <source>
        <dbReference type="ARBA" id="ARBA00023167"/>
    </source>
</evidence>
<dbReference type="Pfam" id="PF01053">
    <property type="entry name" value="Cys_Met_Meta_PP"/>
    <property type="match status" value="1"/>
</dbReference>
<keyword evidence="6" id="KW-0486">Methionine biosynthesis</keyword>
<evidence type="ECO:0000313" key="12">
    <source>
        <dbReference type="Proteomes" id="UP000002630"/>
    </source>
</evidence>
<organism evidence="11 12">
    <name type="scientific">Ectocarpus siliculosus</name>
    <name type="common">Brown alga</name>
    <name type="synonym">Conferva siliculosa</name>
    <dbReference type="NCBI Taxonomy" id="2880"/>
    <lineage>
        <taxon>Eukaryota</taxon>
        <taxon>Sar</taxon>
        <taxon>Stramenopiles</taxon>
        <taxon>Ochrophyta</taxon>
        <taxon>PX clade</taxon>
        <taxon>Phaeophyceae</taxon>
        <taxon>Ectocarpales</taxon>
        <taxon>Ectocarpaceae</taxon>
        <taxon>Ectocarpus</taxon>
    </lineage>
</organism>
<dbReference type="InterPro" id="IPR015421">
    <property type="entry name" value="PyrdxlP-dep_Trfase_major"/>
</dbReference>
<keyword evidence="7 11" id="KW-0456">Lyase</keyword>
<evidence type="ECO:0000256" key="3">
    <source>
        <dbReference type="ARBA" id="ARBA00012224"/>
    </source>
</evidence>
<dbReference type="GO" id="GO:0005737">
    <property type="term" value="C:cytoplasm"/>
    <property type="evidence" value="ECO:0007669"/>
    <property type="project" value="TreeGrafter"/>
</dbReference>
<dbReference type="EMBL" id="FN649728">
    <property type="protein sequence ID" value="CBJ29576.1"/>
    <property type="molecule type" value="Genomic_DNA"/>
</dbReference>
<dbReference type="PROSITE" id="PS50896">
    <property type="entry name" value="LISH"/>
    <property type="match status" value="1"/>
</dbReference>
<dbReference type="PANTHER" id="PTHR11808">
    <property type="entry name" value="TRANS-SULFURATION ENZYME FAMILY MEMBER"/>
    <property type="match status" value="1"/>
</dbReference>
<dbReference type="InterPro" id="IPR000277">
    <property type="entry name" value="Cys/Met-Metab_PyrdxlP-dep_enz"/>
</dbReference>
<gene>
    <name evidence="11" type="primary">CBL1</name>
    <name evidence="11" type="ORF">Esi_0153_0045</name>
</gene>
<dbReference type="eggNOG" id="KOG0053">
    <property type="taxonomic scope" value="Eukaryota"/>
</dbReference>
<dbReference type="GO" id="GO:0019346">
    <property type="term" value="P:transsulfuration"/>
    <property type="evidence" value="ECO:0007669"/>
    <property type="project" value="InterPro"/>
</dbReference>
<accession>D7FL39</accession>
<dbReference type="GO" id="GO:0047804">
    <property type="term" value="F:cysteine-S-conjugate beta-lyase activity"/>
    <property type="evidence" value="ECO:0007669"/>
    <property type="project" value="UniProtKB-EC"/>
</dbReference>
<dbReference type="STRING" id="2880.D7FL39"/>
<keyword evidence="5 9" id="KW-0663">Pyridoxal phosphate</keyword>
<dbReference type="PANTHER" id="PTHR11808:SF50">
    <property type="entry name" value="CYSTATHIONINE BETA-LYASE"/>
    <property type="match status" value="1"/>
</dbReference>
<dbReference type="FunFam" id="3.40.640.10:FF:000046">
    <property type="entry name" value="Cystathionine gamma-lyase"/>
    <property type="match status" value="1"/>
</dbReference>
<evidence type="ECO:0000256" key="9">
    <source>
        <dbReference type="RuleBase" id="RU362118"/>
    </source>
</evidence>
<evidence type="ECO:0000313" key="11">
    <source>
        <dbReference type="EMBL" id="CBJ29576.1"/>
    </source>
</evidence>
<keyword evidence="4" id="KW-0028">Amino-acid biosynthesis</keyword>
<evidence type="ECO:0000256" key="10">
    <source>
        <dbReference type="SAM" id="MobiDB-lite"/>
    </source>
</evidence>
<evidence type="ECO:0000256" key="8">
    <source>
        <dbReference type="ARBA" id="ARBA00047213"/>
    </source>
</evidence>
<dbReference type="InParanoid" id="D7FL39"/>
<feature type="region of interest" description="Disordered" evidence="10">
    <location>
        <begin position="48"/>
        <end position="71"/>
    </location>
</feature>
<sequence>MADTGKGKAAGAAAVGSSATDKLGEAEVLNLVLDYLATKGFTEAEQTLRQSVSASGGSPKKGRNSNQQSGSRLEDLLEKSHVAHSFGAASSKRRRTHLDAVLAGVSPDEEEDASTAAAAATAAETTPDKEVSMATKITSYNPCKNDPYGASSMPIYQVSTFAQPSATTFGDYDYTRSGNPTRLALEKQICELEEGHKAFAFSTGMAALSAVTRLVKTGQEIILNNDSYGGTYRLLSKVAARMNVKVRYVDMSGSAGPANLASIITENTKLVMIESPTNPMQRILNIPDICRVAHSKKPIVLGADLIVHSATKFISGHADVMAGVVVCKNQELSEQIYFFQNAEGTGLSPFDSWLLLRGVKTMHIRVEKQQENAIRVARFLKAHPCTTHVYYTGLESHPDYDIHTAQASGGGSVVCFRTGSLAFSQHIVSVTKLFKITVSFGSVNSLISMPAAMSHASIPAEVRAAREFPNDLVRLSIGIESAEDLIADLTKAMQSYTAPGPSAAAKAAAAASTSAEQ</sequence>
<protein>
    <recommendedName>
        <fullName evidence="3">cysteine-S-conjugate beta-lyase</fullName>
        <ecNumber evidence="3">4.4.1.13</ecNumber>
    </recommendedName>
    <alternativeName>
        <fullName evidence="8">Cysteine-S-conjugate beta-lyase</fullName>
    </alternativeName>
</protein>
<dbReference type="CDD" id="cd00614">
    <property type="entry name" value="CGS_like"/>
    <property type="match status" value="1"/>
</dbReference>
<keyword evidence="12" id="KW-1185">Reference proteome</keyword>
<dbReference type="Gene3D" id="3.40.640.10">
    <property type="entry name" value="Type I PLP-dependent aspartate aminotransferase-like (Major domain)"/>
    <property type="match status" value="1"/>
</dbReference>
<evidence type="ECO:0000256" key="4">
    <source>
        <dbReference type="ARBA" id="ARBA00022605"/>
    </source>
</evidence>
<dbReference type="InterPro" id="IPR015424">
    <property type="entry name" value="PyrdxlP-dep_Trfase"/>
</dbReference>
<comment type="similarity">
    <text evidence="2 9">Belongs to the trans-sulfuration enzymes family.</text>
</comment>
<evidence type="ECO:0000256" key="7">
    <source>
        <dbReference type="ARBA" id="ARBA00023239"/>
    </source>
</evidence>
<dbReference type="GO" id="GO:0009086">
    <property type="term" value="P:methionine biosynthetic process"/>
    <property type="evidence" value="ECO:0007669"/>
    <property type="project" value="UniProtKB-KW"/>
</dbReference>
<dbReference type="OrthoDB" id="3512640at2759"/>
<dbReference type="InterPro" id="IPR006594">
    <property type="entry name" value="LisH"/>
</dbReference>
<dbReference type="Gene3D" id="3.90.1150.10">
    <property type="entry name" value="Aspartate Aminotransferase, domain 1"/>
    <property type="match status" value="1"/>
</dbReference>
<dbReference type="SUPFAM" id="SSF53383">
    <property type="entry name" value="PLP-dependent transferases"/>
    <property type="match status" value="1"/>
</dbReference>
<dbReference type="GO" id="GO:0030170">
    <property type="term" value="F:pyridoxal phosphate binding"/>
    <property type="evidence" value="ECO:0007669"/>
    <property type="project" value="InterPro"/>
</dbReference>